<dbReference type="GO" id="GO:0019901">
    <property type="term" value="F:protein kinase binding"/>
    <property type="evidence" value="ECO:0007669"/>
    <property type="project" value="InterPro"/>
</dbReference>
<dbReference type="GO" id="GO:0005634">
    <property type="term" value="C:nucleus"/>
    <property type="evidence" value="ECO:0007669"/>
    <property type="project" value="TreeGrafter"/>
</dbReference>
<evidence type="ECO:0000313" key="2">
    <source>
        <dbReference type="Proteomes" id="UP000054107"/>
    </source>
</evidence>
<dbReference type="PANTHER" id="PTHR15615">
    <property type="match status" value="1"/>
</dbReference>
<organism evidence="1 2">
    <name type="scientific">Parasitella parasitica</name>
    <dbReference type="NCBI Taxonomy" id="35722"/>
    <lineage>
        <taxon>Eukaryota</taxon>
        <taxon>Fungi</taxon>
        <taxon>Fungi incertae sedis</taxon>
        <taxon>Mucoromycota</taxon>
        <taxon>Mucoromycotina</taxon>
        <taxon>Mucoromycetes</taxon>
        <taxon>Mucorales</taxon>
        <taxon>Mucorineae</taxon>
        <taxon>Mucoraceae</taxon>
        <taxon>Parasitella</taxon>
    </lineage>
</organism>
<dbReference type="GO" id="GO:0000307">
    <property type="term" value="C:cyclin-dependent protein kinase holoenzyme complex"/>
    <property type="evidence" value="ECO:0007669"/>
    <property type="project" value="TreeGrafter"/>
</dbReference>
<protein>
    <recommendedName>
        <fullName evidence="3">Cyclin N-terminal domain-containing protein</fullName>
    </recommendedName>
</protein>
<dbReference type="STRING" id="35722.A0A0B7MYL5"/>
<dbReference type="InterPro" id="IPR013922">
    <property type="entry name" value="Cyclin_PHO80-like"/>
</dbReference>
<dbReference type="PANTHER" id="PTHR15615:SF10">
    <property type="entry name" value="PHO85 CYCLIN-2-RELATED"/>
    <property type="match status" value="1"/>
</dbReference>
<dbReference type="Proteomes" id="UP000054107">
    <property type="component" value="Unassembled WGS sequence"/>
</dbReference>
<name>A0A0B7MYL5_9FUNG</name>
<dbReference type="InterPro" id="IPR036915">
    <property type="entry name" value="Cyclin-like_sf"/>
</dbReference>
<dbReference type="Gene3D" id="1.10.472.10">
    <property type="entry name" value="Cyclin-like"/>
    <property type="match status" value="1"/>
</dbReference>
<dbReference type="SUPFAM" id="SSF47954">
    <property type="entry name" value="Cyclin-like"/>
    <property type="match status" value="1"/>
</dbReference>
<dbReference type="AlphaFoldDB" id="A0A0B7MYL5"/>
<evidence type="ECO:0000313" key="1">
    <source>
        <dbReference type="EMBL" id="CEP07984.1"/>
    </source>
</evidence>
<keyword evidence="2" id="KW-1185">Reference proteome</keyword>
<dbReference type="GO" id="GO:0016538">
    <property type="term" value="F:cyclin-dependent protein serine/threonine kinase regulator activity"/>
    <property type="evidence" value="ECO:0007669"/>
    <property type="project" value="TreeGrafter"/>
</dbReference>
<dbReference type="EMBL" id="LN719426">
    <property type="protein sequence ID" value="CEP07984.1"/>
    <property type="molecule type" value="Genomic_DNA"/>
</dbReference>
<reference evidence="1 2" key="1">
    <citation type="submission" date="2014-09" db="EMBL/GenBank/DDBJ databases">
        <authorList>
            <person name="Ellenberger Sabrina"/>
        </authorList>
    </citation>
    <scope>NUCLEOTIDE SEQUENCE [LARGE SCALE GENOMIC DNA]</scope>
    <source>
        <strain evidence="1 2">CBS 412.66</strain>
    </source>
</reference>
<sequence>MSSINTTQVVSNNSEALLAFTTLTAQNLLNCSASKNCRSLPPLNDFIQDLYSRTTSKRSPNRGGLSCAVKLFTLIYLFRLKSKLPDNAKGGFDTPYRLFLAAVLASSKYLSETGTGLTSTHLSALTNSVYSPKDINQMERSFLGLICYDLWVSAQDIQSFIKLYGDLIQVDICNVNLPQQPIAKRCNEHNIIDTIHTNAAITATVPTDSTTNTSAATATKSKAILHPA</sequence>
<dbReference type="CDD" id="cd20557">
    <property type="entry name" value="CYCLIN_ScPCL1-like"/>
    <property type="match status" value="1"/>
</dbReference>
<proteinExistence type="predicted"/>
<dbReference type="OrthoDB" id="10250320at2759"/>
<evidence type="ECO:0008006" key="3">
    <source>
        <dbReference type="Google" id="ProtNLM"/>
    </source>
</evidence>
<accession>A0A0B7MYL5</accession>
<gene>
    <name evidence="1" type="primary">PARPA_01293.1 scaffold 1359</name>
</gene>